<accession>A0A836I8R0</accession>
<keyword evidence="1" id="KW-0863">Zinc-finger</keyword>
<feature type="compositionally biased region" description="Polar residues" evidence="2">
    <location>
        <begin position="1112"/>
        <end position="1124"/>
    </location>
</feature>
<feature type="region of interest" description="Disordered" evidence="2">
    <location>
        <begin position="315"/>
        <end position="339"/>
    </location>
</feature>
<evidence type="ECO:0000256" key="2">
    <source>
        <dbReference type="SAM" id="MobiDB-lite"/>
    </source>
</evidence>
<feature type="zinc finger region" description="C3H1-type" evidence="1">
    <location>
        <begin position="732"/>
        <end position="759"/>
    </location>
</feature>
<dbReference type="AlphaFoldDB" id="A0A836I8R0"/>
<evidence type="ECO:0000313" key="4">
    <source>
        <dbReference type="EMBL" id="KAG5504954.1"/>
    </source>
</evidence>
<dbReference type="GeneID" id="94290463"/>
<keyword evidence="1" id="KW-0862">Zinc</keyword>
<feature type="compositionally biased region" description="Low complexity" evidence="2">
    <location>
        <begin position="1055"/>
        <end position="1068"/>
    </location>
</feature>
<dbReference type="InterPro" id="IPR000571">
    <property type="entry name" value="Znf_CCCH"/>
</dbReference>
<feature type="region of interest" description="Disordered" evidence="2">
    <location>
        <begin position="1052"/>
        <end position="1170"/>
    </location>
</feature>
<evidence type="ECO:0000259" key="3">
    <source>
        <dbReference type="PROSITE" id="PS50103"/>
    </source>
</evidence>
<dbReference type="GO" id="GO:0008270">
    <property type="term" value="F:zinc ion binding"/>
    <property type="evidence" value="ECO:0007669"/>
    <property type="project" value="UniProtKB-KW"/>
</dbReference>
<feature type="compositionally biased region" description="Low complexity" evidence="2">
    <location>
        <begin position="1080"/>
        <end position="1095"/>
    </location>
</feature>
<dbReference type="PANTHER" id="PTHR37035">
    <property type="entry name" value="C3H1-TYPE DOMAIN-CONTAINING PROTEIN-RELATED"/>
    <property type="match status" value="1"/>
</dbReference>
<feature type="compositionally biased region" description="Low complexity" evidence="2">
    <location>
        <begin position="971"/>
        <end position="983"/>
    </location>
</feature>
<feature type="domain" description="C3H1-type" evidence="3">
    <location>
        <begin position="830"/>
        <end position="857"/>
    </location>
</feature>
<feature type="compositionally biased region" description="Polar residues" evidence="2">
    <location>
        <begin position="933"/>
        <end position="943"/>
    </location>
</feature>
<feature type="compositionally biased region" description="Polar residues" evidence="2">
    <location>
        <begin position="1131"/>
        <end position="1156"/>
    </location>
</feature>
<feature type="zinc finger region" description="C3H1-type" evidence="1">
    <location>
        <begin position="830"/>
        <end position="857"/>
    </location>
</feature>
<feature type="region of interest" description="Disordered" evidence="2">
    <location>
        <begin position="489"/>
        <end position="519"/>
    </location>
</feature>
<keyword evidence="5" id="KW-1185">Reference proteome</keyword>
<evidence type="ECO:0000313" key="5">
    <source>
        <dbReference type="Proteomes" id="UP000674318"/>
    </source>
</evidence>
<dbReference type="PANTHER" id="PTHR37035:SF2">
    <property type="entry name" value="C3H1-TYPE DOMAIN-CONTAINING PROTEIN"/>
    <property type="match status" value="1"/>
</dbReference>
<name>A0A836I8R0_9TRYP</name>
<sequence length="1261" mass="132206">MSWWNGFSTHRNNCVVEDGLSQQQQQQQEREEPPPPPQKASGFLTPEPPMDSAVDDCANGPCDARSPKGCLYLAKEGLGSAGGLASPESTWGGAVTNRVDGSSFWQTSNSLGGLTMSDQLGVSAAVSVWGSTFMQQQPQQPLAPNAQQPLSVPSAARPVQCVQISSTKGDQRCGSGAYNGSGSSDAHNNGGSVEMPTCAADYGEPSPCEPCGVVVMNRNSNAVATHSRSGSVTGSRRQSNTGKHSVVCSDDEGIPYDEVDVGTISSLIAALQVQEEINLNEGNAADSGRDEPQNADSPNYVQRPSITHPLCVQADAGGGVDATAKSAAAQPPPPPPLQEQQAVEFTSRVPNPSPILQDPNAGSSLIADFNTLQNSGQRSCINTHRSNASGSTISGNTSGSRSSSWVCNVSLREASSGDFSGSNEQWRSGANPLHSRGELAPLQLVPSALQNVLASFQSALVERSSDATLPSSVGDLFNAVGQNTCLQKGGGGTSSTVAASGSQPSYYGPPGEQEDRDTTTSCAPAIPGGYVVVKACCGSSTDVPAVSDASGAVRHSTPLMRGRVNSVVAHKFSLDSTVRRSQLQDVRGSGGILPATPSLDSMCSSDIHTPVYSARGQKGASLHTCAQEREASPDSSVERLFAHTDSSASAMLHFHRREARSVTEEDSSVAHHHMRTGSEVSLPAAAATYNGGSALQQRLDERGCITVVDPQRRKLHVPLSAIQMTKALNGRLKTPSLCLLYQSSRCRQGENCYQVHVDPVTVERLRADAKDMPCCCFQHGDGNSHLIDLTANEGRSLDIAGQFSLPLTRTAYTAGLQRLLQNEQSCTLVNPSALCRLHGQPGGCRFGADCRFLHICFQILQNELASIMAGAVAASASSAVIATTAEQRQHHQQPSSAGGGAAVPGPPPTSRHSHTGTSVANLSNAMGPPVSASVPSTGLSQQIGAPGSMTLSVGDLAELHPMTLPSPPRPQQQHQYQLPQSRSGNRSPRSVDLVHNGFMVSTPRTVHRSANAAMLSLNNATTSVVTGADFSPPRALQGISASATAAPNAFTGCLPSSSQQQQQSPTPSLVHLQPRPCAGTLSTPSTSTYFTLTTLQPQGSPVQTPAGRHSPRQTSTSGSTSSACRTHRRTLSTPSNGTHPSRRNPSFTQTPNNSAAPSPMHTGSPMAHSWSTFSTTTAATVEGTGGAYPPPSAQLQFPRQRTPLQQHQPSFLPHQPQQLVHLYQPHQTPTSQQFYIQQMNADGSFSLVPVNIVQGFGGGDS</sequence>
<feature type="compositionally biased region" description="Polar residues" evidence="2">
    <location>
        <begin position="224"/>
        <end position="243"/>
    </location>
</feature>
<proteinExistence type="predicted"/>
<dbReference type="KEGG" id="phet:94290463"/>
<reference evidence="4 5" key="1">
    <citation type="submission" date="2021-02" db="EMBL/GenBank/DDBJ databases">
        <title>Porcisia hertigi Genome sequencing and assembly.</title>
        <authorList>
            <person name="Almutairi H."/>
            <person name="Gatherer D."/>
        </authorList>
    </citation>
    <scope>NUCLEOTIDE SEQUENCE [LARGE SCALE GENOMIC DNA]</scope>
    <source>
        <strain evidence="4 5">C119</strain>
    </source>
</reference>
<dbReference type="EMBL" id="JAFJZO010000022">
    <property type="protein sequence ID" value="KAG5504954.1"/>
    <property type="molecule type" value="Genomic_DNA"/>
</dbReference>
<dbReference type="RefSeq" id="XP_067757215.1">
    <property type="nucleotide sequence ID" value="XM_067900386.1"/>
</dbReference>
<feature type="compositionally biased region" description="Polar residues" evidence="2">
    <location>
        <begin position="294"/>
        <end position="303"/>
    </location>
</feature>
<feature type="compositionally biased region" description="Polar residues" evidence="2">
    <location>
        <begin position="178"/>
        <end position="188"/>
    </location>
</feature>
<feature type="compositionally biased region" description="Polar residues" evidence="2">
    <location>
        <begin position="915"/>
        <end position="924"/>
    </location>
</feature>
<feature type="region of interest" description="Disordered" evidence="2">
    <location>
        <begin position="224"/>
        <end position="249"/>
    </location>
</feature>
<protein>
    <recommendedName>
        <fullName evidence="3">C3H1-type domain-containing protein</fullName>
    </recommendedName>
</protein>
<feature type="region of interest" description="Disordered" evidence="2">
    <location>
        <begin position="14"/>
        <end position="60"/>
    </location>
</feature>
<gene>
    <name evidence="4" type="ORF">JKF63_04401</name>
</gene>
<feature type="region of interest" description="Disordered" evidence="2">
    <location>
        <begin position="168"/>
        <end position="188"/>
    </location>
</feature>
<feature type="region of interest" description="Disordered" evidence="2">
    <location>
        <begin position="282"/>
        <end position="303"/>
    </location>
</feature>
<feature type="domain" description="C3H1-type" evidence="3">
    <location>
        <begin position="732"/>
        <end position="759"/>
    </location>
</feature>
<dbReference type="PROSITE" id="PS50103">
    <property type="entry name" value="ZF_C3H1"/>
    <property type="match status" value="2"/>
</dbReference>
<dbReference type="OrthoDB" id="265169at2759"/>
<keyword evidence="1" id="KW-0479">Metal-binding</keyword>
<organism evidence="4 5">
    <name type="scientific">Porcisia hertigi</name>
    <dbReference type="NCBI Taxonomy" id="2761500"/>
    <lineage>
        <taxon>Eukaryota</taxon>
        <taxon>Discoba</taxon>
        <taxon>Euglenozoa</taxon>
        <taxon>Kinetoplastea</taxon>
        <taxon>Metakinetoplastina</taxon>
        <taxon>Trypanosomatida</taxon>
        <taxon>Trypanosomatidae</taxon>
        <taxon>Leishmaniinae</taxon>
        <taxon>Porcisia</taxon>
    </lineage>
</organism>
<feature type="region of interest" description="Disordered" evidence="2">
    <location>
        <begin position="884"/>
        <end position="990"/>
    </location>
</feature>
<dbReference type="InterPro" id="IPR053125">
    <property type="entry name" value="RNA-bd_mRNA_stabilization_reg"/>
</dbReference>
<dbReference type="Proteomes" id="UP000674318">
    <property type="component" value="Unassembled WGS sequence"/>
</dbReference>
<comment type="caution">
    <text evidence="4">The sequence shown here is derived from an EMBL/GenBank/DDBJ whole genome shotgun (WGS) entry which is preliminary data.</text>
</comment>
<evidence type="ECO:0000256" key="1">
    <source>
        <dbReference type="PROSITE-ProRule" id="PRU00723"/>
    </source>
</evidence>